<keyword evidence="1" id="KW-1133">Transmembrane helix</keyword>
<feature type="transmembrane region" description="Helical" evidence="1">
    <location>
        <begin position="37"/>
        <end position="58"/>
    </location>
</feature>
<feature type="transmembrane region" description="Helical" evidence="1">
    <location>
        <begin position="12"/>
        <end position="30"/>
    </location>
</feature>
<evidence type="ECO:0000259" key="2">
    <source>
        <dbReference type="Pfam" id="PF13472"/>
    </source>
</evidence>
<feature type="domain" description="SGNH hydrolase-type esterase" evidence="2">
    <location>
        <begin position="140"/>
        <end position="383"/>
    </location>
</feature>
<dbReference type="SUPFAM" id="SSF52266">
    <property type="entry name" value="SGNH hydrolase"/>
    <property type="match status" value="1"/>
</dbReference>
<proteinExistence type="predicted"/>
<gene>
    <name evidence="3" type="ORF">COT71_01780</name>
</gene>
<evidence type="ECO:0000256" key="1">
    <source>
        <dbReference type="SAM" id="Phobius"/>
    </source>
</evidence>
<accession>A0A2M6WZR8</accession>
<keyword evidence="1" id="KW-0472">Membrane</keyword>
<dbReference type="InterPro" id="IPR013830">
    <property type="entry name" value="SGNH_hydro"/>
</dbReference>
<organism evidence="3 4">
    <name type="scientific">Candidatus Andersenbacteria bacterium CG10_big_fil_rev_8_21_14_0_10_54_11</name>
    <dbReference type="NCBI Taxonomy" id="1974485"/>
    <lineage>
        <taxon>Bacteria</taxon>
        <taxon>Candidatus Anderseniibacteriota</taxon>
    </lineage>
</organism>
<dbReference type="EMBL" id="PEZP01000021">
    <property type="protein sequence ID" value="PIT98254.1"/>
    <property type="molecule type" value="Genomic_DNA"/>
</dbReference>
<protein>
    <recommendedName>
        <fullName evidence="2">SGNH hydrolase-type esterase domain-containing protein</fullName>
    </recommendedName>
</protein>
<feature type="transmembrane region" description="Helical" evidence="1">
    <location>
        <begin position="70"/>
        <end position="90"/>
    </location>
</feature>
<keyword evidence="1" id="KW-0812">Transmembrane</keyword>
<dbReference type="Gene3D" id="3.40.50.1110">
    <property type="entry name" value="SGNH hydrolase"/>
    <property type="match status" value="1"/>
</dbReference>
<dbReference type="InterPro" id="IPR036514">
    <property type="entry name" value="SGNH_hydro_sf"/>
</dbReference>
<sequence>MVHLWHRAAAAVQWGLPAATGTGIAGIVIFSQRSLPLLLVLVGAVLVVSVGGIGSRLISWYGSLAGLRGYIAGLIAAVIILYGSEAVLFVTAPDTWLPPDGIVKGMHYTWGHLIYENSLGFRERDFAQPKPPGMYRIMIVGDSLSWGVGVEPDERYSYALEQLLHNRFPDRLLEVLNFARPAATTAEEVALLQSLLPVVEPDLVVVAFQEDDADLIHSVPVDAEQRQFTAWYDARIGRVAEQLRLPHVSSLGLGALEHLGRQVGWLPTRAEELRRLSRERQATLPELRRLLARSAADVHRASLPAPIFVVLPLGVYTDRPTDFVHPPKELQPTLAWQATAAETAREAGWRTVDMLPAAARELSSMPLTVNQLDRHPSPALHRLYAQFLYETIVSEYGEHITRSE</sequence>
<evidence type="ECO:0000313" key="4">
    <source>
        <dbReference type="Proteomes" id="UP000230731"/>
    </source>
</evidence>
<dbReference type="Pfam" id="PF13472">
    <property type="entry name" value="Lipase_GDSL_2"/>
    <property type="match status" value="1"/>
</dbReference>
<comment type="caution">
    <text evidence="3">The sequence shown here is derived from an EMBL/GenBank/DDBJ whole genome shotgun (WGS) entry which is preliminary data.</text>
</comment>
<reference evidence="4" key="1">
    <citation type="submission" date="2017-09" db="EMBL/GenBank/DDBJ databases">
        <title>Depth-based differentiation of microbial function through sediment-hosted aquifers and enrichment of novel symbionts in the deep terrestrial subsurface.</title>
        <authorList>
            <person name="Probst A.J."/>
            <person name="Ladd B."/>
            <person name="Jarett J.K."/>
            <person name="Geller-Mcgrath D.E."/>
            <person name="Sieber C.M.K."/>
            <person name="Emerson J.B."/>
            <person name="Anantharaman K."/>
            <person name="Thomas B.C."/>
            <person name="Malmstrom R."/>
            <person name="Stieglmeier M."/>
            <person name="Klingl A."/>
            <person name="Woyke T."/>
            <person name="Ryan C.M."/>
            <person name="Banfield J.F."/>
        </authorList>
    </citation>
    <scope>NUCLEOTIDE SEQUENCE [LARGE SCALE GENOMIC DNA]</scope>
</reference>
<name>A0A2M6WZR8_9BACT</name>
<dbReference type="Proteomes" id="UP000230731">
    <property type="component" value="Unassembled WGS sequence"/>
</dbReference>
<evidence type="ECO:0000313" key="3">
    <source>
        <dbReference type="EMBL" id="PIT98254.1"/>
    </source>
</evidence>
<dbReference type="AlphaFoldDB" id="A0A2M6WZR8"/>